<accession>A0A803L8F2</accession>
<dbReference type="GeneID" id="110700322"/>
<dbReference type="EnsemblPlants" id="AUR62008141-RA">
    <property type="protein sequence ID" value="AUR62008141-RA:cds"/>
    <property type="gene ID" value="AUR62008141"/>
</dbReference>
<dbReference type="SMR" id="A0A803L8F2"/>
<evidence type="ECO:0000313" key="4">
    <source>
        <dbReference type="Proteomes" id="UP000596660"/>
    </source>
</evidence>
<dbReference type="PROSITE" id="PS51375">
    <property type="entry name" value="PPR"/>
    <property type="match status" value="5"/>
</dbReference>
<dbReference type="OMA" id="GQKRIDD"/>
<proteinExistence type="predicted"/>
<dbReference type="KEGG" id="cqi:110700322"/>
<dbReference type="Proteomes" id="UP000596660">
    <property type="component" value="Unplaced"/>
</dbReference>
<sequence>MNRAKLLRLSSILVNSLSSTRQSGLHSLRLNQVTHFSHFTQSPTFSRNPHFSNISPNSHQSLYFSTTPDSLINLILSKDWSEEFEIELGKLNPRVNHESVVYVLKKLNRNPKKSLDFYKWVRDKKGFEPRYVPSTILLKTLASREFLKDFWDVAEEMKGKGFCIDKHIYGAVNGALERENLVTEAGVWTKFYEKMREDNGENDAVKGVVEVIMGSEWNEGVESKLMKLGFPLAENVVFRVVWNLKEEPLKALKFFEWIASSRKFEHNSVTYSRMARVLALGGLMDEFWNLVTKMRSKGYEIDNYVKLARCLGKEHAVKLFELMMDGPYKPTETECNWLLKMLAHELDPDIELVNRVVNKYVGAGNTHTKALYDGLHRSLCKAGRFDEAKKVVEDMRNAGFKPDNITYSQEVFGLCRLKRFEDAVKVLNQMEAEGCVPDIKTWTILIQGYCIAGQLNEALSCFAQMPERNLDPDADLLEVLIDGFLSQDKLLGAYKFLVEMVNKACIKPWQATYKLMIEKLAQDGKLNEAFNLLSMMKQQGYPPYPEPFTAHISKSGTVEDAKKLLEAVPMNGLPSTEAYLNIITSFFNIGRHSEAKDLLYNSPSHVRRHRIIKKLFGSKPSINSPS</sequence>
<feature type="repeat" description="PPR" evidence="2">
    <location>
        <begin position="267"/>
        <end position="301"/>
    </location>
</feature>
<dbReference type="Gramene" id="AUR62008141-RA">
    <property type="protein sequence ID" value="AUR62008141-RA:cds"/>
    <property type="gene ID" value="AUR62008141"/>
</dbReference>
<dbReference type="RefSeq" id="XP_021733537.1">
    <property type="nucleotide sequence ID" value="XM_021877845.1"/>
</dbReference>
<dbReference type="PANTHER" id="PTHR47003">
    <property type="entry name" value="OS01G0970900 PROTEIN"/>
    <property type="match status" value="1"/>
</dbReference>
<feature type="repeat" description="PPR" evidence="2">
    <location>
        <begin position="368"/>
        <end position="402"/>
    </location>
</feature>
<reference evidence="3" key="1">
    <citation type="journal article" date="2017" name="Nature">
        <title>The genome of Chenopodium quinoa.</title>
        <authorList>
            <person name="Jarvis D.E."/>
            <person name="Ho Y.S."/>
            <person name="Lightfoot D.J."/>
            <person name="Schmoeckel S.M."/>
            <person name="Li B."/>
            <person name="Borm T.J.A."/>
            <person name="Ohyanagi H."/>
            <person name="Mineta K."/>
            <person name="Michell C.T."/>
            <person name="Saber N."/>
            <person name="Kharbatia N.M."/>
            <person name="Rupper R.R."/>
            <person name="Sharp A.R."/>
            <person name="Dally N."/>
            <person name="Boughton B.A."/>
            <person name="Woo Y.H."/>
            <person name="Gao G."/>
            <person name="Schijlen E.G.W.M."/>
            <person name="Guo X."/>
            <person name="Momin A.A."/>
            <person name="Negrao S."/>
            <person name="Al-Babili S."/>
            <person name="Gehring C."/>
            <person name="Roessner U."/>
            <person name="Jung C."/>
            <person name="Murphy K."/>
            <person name="Arold S.T."/>
            <person name="Gojobori T."/>
            <person name="van der Linden C.G."/>
            <person name="van Loo E.N."/>
            <person name="Jellen E.N."/>
            <person name="Maughan P.J."/>
            <person name="Tester M."/>
        </authorList>
    </citation>
    <scope>NUCLEOTIDE SEQUENCE [LARGE SCALE GENOMIC DNA]</scope>
    <source>
        <strain evidence="3">cv. PI 614886</strain>
    </source>
</reference>
<feature type="repeat" description="PPR" evidence="2">
    <location>
        <begin position="438"/>
        <end position="472"/>
    </location>
</feature>
<dbReference type="GO" id="GO:0008380">
    <property type="term" value="P:RNA splicing"/>
    <property type="evidence" value="ECO:0007669"/>
    <property type="project" value="InterPro"/>
</dbReference>
<evidence type="ECO:0008006" key="5">
    <source>
        <dbReference type="Google" id="ProtNLM"/>
    </source>
</evidence>
<dbReference type="NCBIfam" id="TIGR00756">
    <property type="entry name" value="PPR"/>
    <property type="match status" value="3"/>
</dbReference>
<feature type="repeat" description="PPR" evidence="2">
    <location>
        <begin position="403"/>
        <end position="437"/>
    </location>
</feature>
<dbReference type="Gene3D" id="1.25.40.10">
    <property type="entry name" value="Tetratricopeptide repeat domain"/>
    <property type="match status" value="4"/>
</dbReference>
<dbReference type="Pfam" id="PF13041">
    <property type="entry name" value="PPR_2"/>
    <property type="match status" value="1"/>
</dbReference>
<dbReference type="InterPro" id="IPR011990">
    <property type="entry name" value="TPR-like_helical_dom_sf"/>
</dbReference>
<dbReference type="InterPro" id="IPR002885">
    <property type="entry name" value="PPR_rpt"/>
</dbReference>
<keyword evidence="4" id="KW-1185">Reference proteome</keyword>
<dbReference type="AlphaFoldDB" id="A0A803L8F2"/>
<reference evidence="3" key="2">
    <citation type="submission" date="2021-03" db="UniProtKB">
        <authorList>
            <consortium name="EnsemblPlants"/>
        </authorList>
    </citation>
    <scope>IDENTIFICATION</scope>
</reference>
<evidence type="ECO:0000313" key="3">
    <source>
        <dbReference type="EnsemblPlants" id="AUR62008141-RA:cds"/>
    </source>
</evidence>
<dbReference type="OrthoDB" id="185373at2759"/>
<organism evidence="3 4">
    <name type="scientific">Chenopodium quinoa</name>
    <name type="common">Quinoa</name>
    <dbReference type="NCBI Taxonomy" id="63459"/>
    <lineage>
        <taxon>Eukaryota</taxon>
        <taxon>Viridiplantae</taxon>
        <taxon>Streptophyta</taxon>
        <taxon>Embryophyta</taxon>
        <taxon>Tracheophyta</taxon>
        <taxon>Spermatophyta</taxon>
        <taxon>Magnoliopsida</taxon>
        <taxon>eudicotyledons</taxon>
        <taxon>Gunneridae</taxon>
        <taxon>Pentapetalae</taxon>
        <taxon>Caryophyllales</taxon>
        <taxon>Chenopodiaceae</taxon>
        <taxon>Chenopodioideae</taxon>
        <taxon>Atripliceae</taxon>
        <taxon>Chenopodium</taxon>
    </lineage>
</organism>
<evidence type="ECO:0000256" key="2">
    <source>
        <dbReference type="PROSITE-ProRule" id="PRU00708"/>
    </source>
</evidence>
<dbReference type="Pfam" id="PF01535">
    <property type="entry name" value="PPR"/>
    <property type="match status" value="3"/>
</dbReference>
<dbReference type="PANTHER" id="PTHR47003:SF2">
    <property type="entry name" value="OS01G0970900 PROTEIN"/>
    <property type="match status" value="1"/>
</dbReference>
<gene>
    <name evidence="3" type="primary">LOC110700322</name>
</gene>
<name>A0A803L8F2_CHEQI</name>
<feature type="repeat" description="PPR" evidence="2">
    <location>
        <begin position="509"/>
        <end position="543"/>
    </location>
</feature>
<keyword evidence="1" id="KW-0677">Repeat</keyword>
<evidence type="ECO:0000256" key="1">
    <source>
        <dbReference type="ARBA" id="ARBA00022737"/>
    </source>
</evidence>
<protein>
    <recommendedName>
        <fullName evidence="5">Pentatricopeptide repeat-containing protein</fullName>
    </recommendedName>
</protein>
<dbReference type="InterPro" id="IPR044578">
    <property type="entry name" value="BIR6-like"/>
</dbReference>